<evidence type="ECO:0000256" key="2">
    <source>
        <dbReference type="SAM" id="SignalP"/>
    </source>
</evidence>
<dbReference type="Proteomes" id="UP001232148">
    <property type="component" value="Unassembled WGS sequence"/>
</dbReference>
<protein>
    <submittedName>
        <fullName evidence="3">Uncharacterized protein</fullName>
    </submittedName>
</protein>
<sequence length="85" mass="9456">MRQTWFWRFLVASLPLGFATCTPSSSVSLPGPSEISDCSPDMPRMQGLSPRPERRQIERPRRPAAQTTPKAADGLQKRCAPSTQE</sequence>
<reference evidence="3" key="1">
    <citation type="submission" date="2021-06" db="EMBL/GenBank/DDBJ databases">
        <title>Comparative genomics, transcriptomics and evolutionary studies reveal genomic signatures of adaptation to plant cell wall in hemibiotrophic fungi.</title>
        <authorList>
            <consortium name="DOE Joint Genome Institute"/>
            <person name="Baroncelli R."/>
            <person name="Diaz J.F."/>
            <person name="Benocci T."/>
            <person name="Peng M."/>
            <person name="Battaglia E."/>
            <person name="Haridas S."/>
            <person name="Andreopoulos W."/>
            <person name="Labutti K."/>
            <person name="Pangilinan J."/>
            <person name="Floch G.L."/>
            <person name="Makela M.R."/>
            <person name="Henrissat B."/>
            <person name="Grigoriev I.V."/>
            <person name="Crouch J.A."/>
            <person name="De Vries R.P."/>
            <person name="Sukno S.A."/>
            <person name="Thon M.R."/>
        </authorList>
    </citation>
    <scope>NUCLEOTIDE SEQUENCE</scope>
    <source>
        <strain evidence="3">MAFF235873</strain>
    </source>
</reference>
<evidence type="ECO:0000313" key="4">
    <source>
        <dbReference type="Proteomes" id="UP001232148"/>
    </source>
</evidence>
<feature type="signal peptide" evidence="2">
    <location>
        <begin position="1"/>
        <end position="19"/>
    </location>
</feature>
<feature type="region of interest" description="Disordered" evidence="1">
    <location>
        <begin position="22"/>
        <end position="85"/>
    </location>
</feature>
<feature type="compositionally biased region" description="Basic and acidic residues" evidence="1">
    <location>
        <begin position="51"/>
        <end position="61"/>
    </location>
</feature>
<proteinExistence type="predicted"/>
<name>A0AAD9HNU1_9PEZI</name>
<keyword evidence="4" id="KW-1185">Reference proteome</keyword>
<evidence type="ECO:0000256" key="1">
    <source>
        <dbReference type="SAM" id="MobiDB-lite"/>
    </source>
</evidence>
<comment type="caution">
    <text evidence="3">The sequence shown here is derived from an EMBL/GenBank/DDBJ whole genome shotgun (WGS) entry which is preliminary data.</text>
</comment>
<organism evidence="3 4">
    <name type="scientific">Colletotrichum zoysiae</name>
    <dbReference type="NCBI Taxonomy" id="1216348"/>
    <lineage>
        <taxon>Eukaryota</taxon>
        <taxon>Fungi</taxon>
        <taxon>Dikarya</taxon>
        <taxon>Ascomycota</taxon>
        <taxon>Pezizomycotina</taxon>
        <taxon>Sordariomycetes</taxon>
        <taxon>Hypocreomycetidae</taxon>
        <taxon>Glomerellales</taxon>
        <taxon>Glomerellaceae</taxon>
        <taxon>Colletotrichum</taxon>
        <taxon>Colletotrichum graminicola species complex</taxon>
    </lineage>
</organism>
<feature type="chain" id="PRO_5042018420" evidence="2">
    <location>
        <begin position="20"/>
        <end position="85"/>
    </location>
</feature>
<evidence type="ECO:0000313" key="3">
    <source>
        <dbReference type="EMBL" id="KAK2032440.1"/>
    </source>
</evidence>
<dbReference type="EMBL" id="MU842831">
    <property type="protein sequence ID" value="KAK2032440.1"/>
    <property type="molecule type" value="Genomic_DNA"/>
</dbReference>
<keyword evidence="2" id="KW-0732">Signal</keyword>
<accession>A0AAD9HNU1</accession>
<dbReference type="AlphaFoldDB" id="A0AAD9HNU1"/>
<gene>
    <name evidence="3" type="ORF">LX32DRAFT_636354</name>
</gene>